<evidence type="ECO:0000313" key="1">
    <source>
        <dbReference type="Proteomes" id="UP000887576"/>
    </source>
</evidence>
<evidence type="ECO:0000313" key="2">
    <source>
        <dbReference type="WBParaSite" id="JU765_v2.g6382.t1"/>
    </source>
</evidence>
<reference evidence="2" key="1">
    <citation type="submission" date="2022-11" db="UniProtKB">
        <authorList>
            <consortium name="WormBaseParasite"/>
        </authorList>
    </citation>
    <scope>IDENTIFICATION</scope>
</reference>
<name>A0AC34RF63_9BILA</name>
<dbReference type="WBParaSite" id="JU765_v2.g6382.t1">
    <property type="protein sequence ID" value="JU765_v2.g6382.t1"/>
    <property type="gene ID" value="JU765_v2.g6382"/>
</dbReference>
<sequence length="91" mass="10427">MIADEIVHNSIPENRIEFAATCKYFNELIKDAKPNNIIRELQLHCDFADVYVCINSRNEGIMTLPELKKILQQCQVETLLLCAVDGFTENL</sequence>
<dbReference type="Proteomes" id="UP000887576">
    <property type="component" value="Unplaced"/>
</dbReference>
<proteinExistence type="predicted"/>
<organism evidence="1 2">
    <name type="scientific">Panagrolaimus sp. JU765</name>
    <dbReference type="NCBI Taxonomy" id="591449"/>
    <lineage>
        <taxon>Eukaryota</taxon>
        <taxon>Metazoa</taxon>
        <taxon>Ecdysozoa</taxon>
        <taxon>Nematoda</taxon>
        <taxon>Chromadorea</taxon>
        <taxon>Rhabditida</taxon>
        <taxon>Tylenchina</taxon>
        <taxon>Panagrolaimomorpha</taxon>
        <taxon>Panagrolaimoidea</taxon>
        <taxon>Panagrolaimidae</taxon>
        <taxon>Panagrolaimus</taxon>
    </lineage>
</organism>
<protein>
    <submittedName>
        <fullName evidence="2">Uncharacterized protein</fullName>
    </submittedName>
</protein>
<accession>A0AC34RF63</accession>